<feature type="transmembrane region" description="Helical" evidence="7">
    <location>
        <begin position="7"/>
        <end position="27"/>
    </location>
</feature>
<dbReference type="CDD" id="cd00075">
    <property type="entry name" value="HATPase"/>
    <property type="match status" value="1"/>
</dbReference>
<protein>
    <recommendedName>
        <fullName evidence="2">histidine kinase</fullName>
        <ecNumber evidence="2">2.7.13.3</ecNumber>
    </recommendedName>
</protein>
<evidence type="ECO:0000259" key="8">
    <source>
        <dbReference type="PROSITE" id="PS50109"/>
    </source>
</evidence>
<keyword evidence="6" id="KW-0902">Two-component regulatory system</keyword>
<accession>A0AAE3SK19</accession>
<evidence type="ECO:0000256" key="6">
    <source>
        <dbReference type="ARBA" id="ARBA00023012"/>
    </source>
</evidence>
<dbReference type="EC" id="2.7.13.3" evidence="2"/>
<evidence type="ECO:0000256" key="2">
    <source>
        <dbReference type="ARBA" id="ARBA00012438"/>
    </source>
</evidence>
<organism evidence="9 10">
    <name type="scientific">Plebeiibacterium marinum</name>
    <dbReference type="NCBI Taxonomy" id="2992111"/>
    <lineage>
        <taxon>Bacteria</taxon>
        <taxon>Pseudomonadati</taxon>
        <taxon>Bacteroidota</taxon>
        <taxon>Bacteroidia</taxon>
        <taxon>Marinilabiliales</taxon>
        <taxon>Marinilabiliaceae</taxon>
        <taxon>Plebeiibacterium</taxon>
    </lineage>
</organism>
<dbReference type="Proteomes" id="UP001207408">
    <property type="component" value="Unassembled WGS sequence"/>
</dbReference>
<dbReference type="PANTHER" id="PTHR45453">
    <property type="entry name" value="PHOSPHATE REGULON SENSOR PROTEIN PHOR"/>
    <property type="match status" value="1"/>
</dbReference>
<evidence type="ECO:0000313" key="9">
    <source>
        <dbReference type="EMBL" id="MCW3804955.1"/>
    </source>
</evidence>
<keyword evidence="10" id="KW-1185">Reference proteome</keyword>
<comment type="catalytic activity">
    <reaction evidence="1">
        <text>ATP + protein L-histidine = ADP + protein N-phospho-L-histidine.</text>
        <dbReference type="EC" id="2.7.13.3"/>
    </reaction>
</comment>
<dbReference type="Gene3D" id="1.10.287.130">
    <property type="match status" value="1"/>
</dbReference>
<keyword evidence="5 9" id="KW-0418">Kinase</keyword>
<feature type="transmembrane region" description="Helical" evidence="7">
    <location>
        <begin position="282"/>
        <end position="308"/>
    </location>
</feature>
<comment type="caution">
    <text evidence="9">The sequence shown here is derived from an EMBL/GenBank/DDBJ whole genome shotgun (WGS) entry which is preliminary data.</text>
</comment>
<dbReference type="GO" id="GO:0004721">
    <property type="term" value="F:phosphoprotein phosphatase activity"/>
    <property type="evidence" value="ECO:0007669"/>
    <property type="project" value="TreeGrafter"/>
</dbReference>
<evidence type="ECO:0000256" key="5">
    <source>
        <dbReference type="ARBA" id="ARBA00022777"/>
    </source>
</evidence>
<dbReference type="FunFam" id="3.30.565.10:FF:000006">
    <property type="entry name" value="Sensor histidine kinase WalK"/>
    <property type="match status" value="1"/>
</dbReference>
<evidence type="ECO:0000256" key="1">
    <source>
        <dbReference type="ARBA" id="ARBA00000085"/>
    </source>
</evidence>
<keyword evidence="7" id="KW-0472">Membrane</keyword>
<keyword evidence="7" id="KW-0812">Transmembrane</keyword>
<name>A0AAE3SK19_9BACT</name>
<dbReference type="InterPro" id="IPR004358">
    <property type="entry name" value="Sig_transdc_His_kin-like_C"/>
</dbReference>
<dbReference type="SMART" id="SM00388">
    <property type="entry name" value="HisKA"/>
    <property type="match status" value="1"/>
</dbReference>
<dbReference type="PANTHER" id="PTHR45453:SF1">
    <property type="entry name" value="PHOSPHATE REGULON SENSOR PROTEIN PHOR"/>
    <property type="match status" value="1"/>
</dbReference>
<dbReference type="InterPro" id="IPR050351">
    <property type="entry name" value="BphY/WalK/GraS-like"/>
</dbReference>
<dbReference type="Pfam" id="PF02518">
    <property type="entry name" value="HATPase_c"/>
    <property type="match status" value="1"/>
</dbReference>
<dbReference type="SUPFAM" id="SSF55874">
    <property type="entry name" value="ATPase domain of HSP90 chaperone/DNA topoisomerase II/histidine kinase"/>
    <property type="match status" value="1"/>
</dbReference>
<evidence type="ECO:0000256" key="4">
    <source>
        <dbReference type="ARBA" id="ARBA00022679"/>
    </source>
</evidence>
<gene>
    <name evidence="9" type="ORF">OM074_04905</name>
</gene>
<dbReference type="Gene3D" id="3.30.565.10">
    <property type="entry name" value="Histidine kinase-like ATPase, C-terminal domain"/>
    <property type="match status" value="1"/>
</dbReference>
<dbReference type="PRINTS" id="PR00344">
    <property type="entry name" value="BCTRLSENSOR"/>
</dbReference>
<reference evidence="9" key="1">
    <citation type="submission" date="2022-10" db="EMBL/GenBank/DDBJ databases">
        <authorList>
            <person name="Yu W.X."/>
        </authorList>
    </citation>
    <scope>NUCLEOTIDE SEQUENCE</scope>
    <source>
        <strain evidence="9">D04</strain>
    </source>
</reference>
<dbReference type="CDD" id="cd00082">
    <property type="entry name" value="HisKA"/>
    <property type="match status" value="1"/>
</dbReference>
<sequence>MKKKSLTGLVALMGISLLGIILVQFLWMNNAIQVQNERFAVTIYDALNATVQRVQKEQDANFFIQQFFPGSGTPITEPDTKSNSSQIPYFPQPGLENKDILDNIIQNQERKRTNLQNGTFEAHIEFKTNGEPKQVVITQENIDINNADDVKVVERVISNMEDSIKRIMGNSGSNDMLSMFNQLSYEFNMRSSNPFNRIDTENLTRILDYELNARGIDIQYEYGILNRNNGKLTNIYSKEYYKDNSDFKYVANLFPNDIMRSWSPLALDIYFPHQSQFIFKSLGLLFGSSLLFTLFILVTFFFTIRIILNQKKLSEIKSDFINNMTHEFKTPIATINLATDNIANPMILNKPEHISPFLKIIKEENKRMNNQVERVLQMSLIEKRDFQLMPTKIDLHLLINDAVTKMQLLAEQKSAVISSHLKADFTIFNVDEVHFTNVIVNLLENALKYSKENPVIDIITQNTKTGIEIKVRDNGIGMTKEQQAKAFEKFFRATKGNIHNIKGFGLGLSYVKAIMTQHNGNIFVKSKLGEGSEFKLYLPFDNH</sequence>
<dbReference type="SUPFAM" id="SSF47384">
    <property type="entry name" value="Homodimeric domain of signal transducing histidine kinase"/>
    <property type="match status" value="1"/>
</dbReference>
<dbReference type="RefSeq" id="WP_301198177.1">
    <property type="nucleotide sequence ID" value="NZ_JAPDPI010000006.1"/>
</dbReference>
<keyword evidence="3" id="KW-0597">Phosphoprotein</keyword>
<dbReference type="InterPro" id="IPR036890">
    <property type="entry name" value="HATPase_C_sf"/>
</dbReference>
<dbReference type="GO" id="GO:0000155">
    <property type="term" value="F:phosphorelay sensor kinase activity"/>
    <property type="evidence" value="ECO:0007669"/>
    <property type="project" value="InterPro"/>
</dbReference>
<dbReference type="Pfam" id="PF00512">
    <property type="entry name" value="HisKA"/>
    <property type="match status" value="1"/>
</dbReference>
<dbReference type="PROSITE" id="PS50109">
    <property type="entry name" value="HIS_KIN"/>
    <property type="match status" value="1"/>
</dbReference>
<evidence type="ECO:0000313" key="10">
    <source>
        <dbReference type="Proteomes" id="UP001207408"/>
    </source>
</evidence>
<evidence type="ECO:0000256" key="3">
    <source>
        <dbReference type="ARBA" id="ARBA00022553"/>
    </source>
</evidence>
<dbReference type="GO" id="GO:0016036">
    <property type="term" value="P:cellular response to phosphate starvation"/>
    <property type="evidence" value="ECO:0007669"/>
    <property type="project" value="TreeGrafter"/>
</dbReference>
<dbReference type="InterPro" id="IPR036097">
    <property type="entry name" value="HisK_dim/P_sf"/>
</dbReference>
<dbReference type="InterPro" id="IPR005467">
    <property type="entry name" value="His_kinase_dom"/>
</dbReference>
<dbReference type="GO" id="GO:0005886">
    <property type="term" value="C:plasma membrane"/>
    <property type="evidence" value="ECO:0007669"/>
    <property type="project" value="TreeGrafter"/>
</dbReference>
<dbReference type="SMART" id="SM00387">
    <property type="entry name" value="HATPase_c"/>
    <property type="match status" value="1"/>
</dbReference>
<proteinExistence type="predicted"/>
<dbReference type="AlphaFoldDB" id="A0AAE3SK19"/>
<dbReference type="InterPro" id="IPR003661">
    <property type="entry name" value="HisK_dim/P_dom"/>
</dbReference>
<feature type="domain" description="Histidine kinase" evidence="8">
    <location>
        <begin position="323"/>
        <end position="542"/>
    </location>
</feature>
<dbReference type="InterPro" id="IPR003594">
    <property type="entry name" value="HATPase_dom"/>
</dbReference>
<keyword evidence="4" id="KW-0808">Transferase</keyword>
<evidence type="ECO:0000256" key="7">
    <source>
        <dbReference type="SAM" id="Phobius"/>
    </source>
</evidence>
<keyword evidence="7" id="KW-1133">Transmembrane helix</keyword>
<dbReference type="EMBL" id="JAPDPI010000006">
    <property type="protein sequence ID" value="MCW3804955.1"/>
    <property type="molecule type" value="Genomic_DNA"/>
</dbReference>